<feature type="compositionally biased region" description="Basic residues" evidence="1">
    <location>
        <begin position="1"/>
        <end position="12"/>
    </location>
</feature>
<gene>
    <name evidence="2" type="ORF">AVDCRST_MAG14-792</name>
</gene>
<name>A0A6J4QNS4_9ACTN</name>
<feature type="region of interest" description="Disordered" evidence="1">
    <location>
        <begin position="1"/>
        <end position="143"/>
    </location>
</feature>
<feature type="non-terminal residue" evidence="2">
    <location>
        <position position="1"/>
    </location>
</feature>
<organism evidence="2">
    <name type="scientific">uncultured Rubrobacteraceae bacterium</name>
    <dbReference type="NCBI Taxonomy" id="349277"/>
    <lineage>
        <taxon>Bacteria</taxon>
        <taxon>Bacillati</taxon>
        <taxon>Actinomycetota</taxon>
        <taxon>Rubrobacteria</taxon>
        <taxon>Rubrobacterales</taxon>
        <taxon>Rubrobacteraceae</taxon>
        <taxon>environmental samples</taxon>
    </lineage>
</organism>
<proteinExistence type="predicted"/>
<dbReference type="EMBL" id="CADCVG010000034">
    <property type="protein sequence ID" value="CAA9449973.1"/>
    <property type="molecule type" value="Genomic_DNA"/>
</dbReference>
<protein>
    <submittedName>
        <fullName evidence="2">Na(+) H(+) antiporter subunit C</fullName>
    </submittedName>
</protein>
<feature type="non-terminal residue" evidence="2">
    <location>
        <position position="143"/>
    </location>
</feature>
<accession>A0A6J4QNS4</accession>
<feature type="compositionally biased region" description="Basic and acidic residues" evidence="1">
    <location>
        <begin position="103"/>
        <end position="121"/>
    </location>
</feature>
<sequence>DPRHLRRDRRGLRLGGISGVTARPAAGGRRDRAHLQLGDPVHHRRRALAGERAHLPHRRGSGERPAGPGDGPDGAGDRIERRRPPPGRGLPALRLAWLHRHRGDLQDGDARGRGAGEHEQDGAGPRRGGGSGREEAGEGGAAV</sequence>
<reference evidence="2" key="1">
    <citation type="submission" date="2020-02" db="EMBL/GenBank/DDBJ databases">
        <authorList>
            <person name="Meier V. D."/>
        </authorList>
    </citation>
    <scope>NUCLEOTIDE SEQUENCE</scope>
    <source>
        <strain evidence="2">AVDCRST_MAG14</strain>
    </source>
</reference>
<dbReference type="AlphaFoldDB" id="A0A6J4QNS4"/>
<evidence type="ECO:0000256" key="1">
    <source>
        <dbReference type="SAM" id="MobiDB-lite"/>
    </source>
</evidence>
<evidence type="ECO:0000313" key="2">
    <source>
        <dbReference type="EMBL" id="CAA9449973.1"/>
    </source>
</evidence>